<dbReference type="Gene3D" id="1.25.40.10">
    <property type="entry name" value="Tetratricopeptide repeat domain"/>
    <property type="match status" value="1"/>
</dbReference>
<comment type="caution">
    <text evidence="4">The sequence shown here is derived from an EMBL/GenBank/DDBJ whole genome shotgun (WGS) entry which is preliminary data.</text>
</comment>
<dbReference type="SUPFAM" id="SSF48452">
    <property type="entry name" value="TPR-like"/>
    <property type="match status" value="1"/>
</dbReference>
<dbReference type="SMART" id="SM00862">
    <property type="entry name" value="Trans_reg_C"/>
    <property type="match status" value="1"/>
</dbReference>
<dbReference type="SUPFAM" id="SSF46894">
    <property type="entry name" value="C-terminal effector domain of the bipartite response regulators"/>
    <property type="match status" value="1"/>
</dbReference>
<accession>A0A4R5M1M0</accession>
<dbReference type="InterPro" id="IPR011990">
    <property type="entry name" value="TPR-like_helical_dom_sf"/>
</dbReference>
<dbReference type="Gene3D" id="1.10.10.10">
    <property type="entry name" value="Winged helix-like DNA-binding domain superfamily/Winged helix DNA-binding domain"/>
    <property type="match status" value="1"/>
</dbReference>
<name>A0A4R5M1M0_9BURK</name>
<evidence type="ECO:0000256" key="1">
    <source>
        <dbReference type="ARBA" id="ARBA00023125"/>
    </source>
</evidence>
<dbReference type="Proteomes" id="UP000295722">
    <property type="component" value="Unassembled WGS sequence"/>
</dbReference>
<feature type="domain" description="OmpR/PhoB-type" evidence="3">
    <location>
        <begin position="4"/>
        <end position="104"/>
    </location>
</feature>
<reference evidence="4 5" key="1">
    <citation type="submission" date="2019-03" db="EMBL/GenBank/DDBJ databases">
        <title>Paraburkholderia sp. 4M-K11, isolated from subtropical forest soil.</title>
        <authorList>
            <person name="Gao Z.-H."/>
            <person name="Qiu L.-H."/>
        </authorList>
    </citation>
    <scope>NUCLEOTIDE SEQUENCE [LARGE SCALE GENOMIC DNA]</scope>
    <source>
        <strain evidence="4 5">4M-K11</strain>
    </source>
</reference>
<keyword evidence="1 2" id="KW-0238">DNA-binding</keyword>
<evidence type="ECO:0000313" key="5">
    <source>
        <dbReference type="Proteomes" id="UP000295722"/>
    </source>
</evidence>
<dbReference type="InterPro" id="IPR016032">
    <property type="entry name" value="Sig_transdc_resp-reg_C-effctor"/>
</dbReference>
<dbReference type="PROSITE" id="PS51755">
    <property type="entry name" value="OMPR_PHOB"/>
    <property type="match status" value="1"/>
</dbReference>
<protein>
    <submittedName>
        <fullName evidence="4">Proline/betaine transporter</fullName>
    </submittedName>
</protein>
<sequence length="595" mass="66981">MPTDRIIRFADFELDVERYQLRRAGEEVRLERLPMDLLILLASRHGELISRADIVERLWHGNPYRDNENGINTAIRKIRIALADDPARPRHLVTVKGKGYRLDGASFASRSDSTDTEPIGTHGAVRVLVLPFANLTGDGKEAYFCSALADEISATLGALGADRLRMIARTTAARYRDTAKSIGEIARELKLDYVLEGSFSRLAHKVRILTRLIRCADEVQIWSRAHEPVSQDALDIIKEAAGALAQELTSTLSEQQRSLLARRLPVDPAAHDAYVRGRYFWYRRVHFDAAFCAHHGIDGEDFARSRAYFEAALEHDPNYALGYAGLSNYYGASVVHGLFAPDDGWPVARALAQSALELDPDLPEAHHALAAVRYFFDWDWPRAEAGFKEALRRNPSYPEAHRLYARLLLAAGRHAEGQVAMARAEKIDPLAFQGSRAFGMILAGQHAQVVREYLAPGHMEHSPLVYQVLATAFEVKKLFAQAVDATVEALERCDLQARSTAVRSHWEAGGYDAVLHWYLDDLLARRRRQYTSPLLIAEAYARLAQPNEMFQWLDAALAERASRLCELRMNPWFQPYRASGRMRRVEQHIGGAQTH</sequence>
<gene>
    <name evidence="4" type="ORF">EYW47_31345</name>
</gene>
<evidence type="ECO:0000259" key="3">
    <source>
        <dbReference type="PROSITE" id="PS51755"/>
    </source>
</evidence>
<dbReference type="InterPro" id="IPR036388">
    <property type="entry name" value="WH-like_DNA-bd_sf"/>
</dbReference>
<dbReference type="Pfam" id="PF14559">
    <property type="entry name" value="TPR_19"/>
    <property type="match status" value="1"/>
</dbReference>
<dbReference type="GO" id="GO:0003677">
    <property type="term" value="F:DNA binding"/>
    <property type="evidence" value="ECO:0007669"/>
    <property type="project" value="UniProtKB-UniRule"/>
</dbReference>
<evidence type="ECO:0000313" key="4">
    <source>
        <dbReference type="EMBL" id="TDG19236.1"/>
    </source>
</evidence>
<dbReference type="AlphaFoldDB" id="A0A4R5M1M0"/>
<feature type="DNA-binding region" description="OmpR/PhoB-type" evidence="2">
    <location>
        <begin position="4"/>
        <end position="104"/>
    </location>
</feature>
<proteinExistence type="predicted"/>
<dbReference type="OrthoDB" id="1971692at2"/>
<dbReference type="GO" id="GO:0000160">
    <property type="term" value="P:phosphorelay signal transduction system"/>
    <property type="evidence" value="ECO:0007669"/>
    <property type="project" value="InterPro"/>
</dbReference>
<dbReference type="InterPro" id="IPR001867">
    <property type="entry name" value="OmpR/PhoB-type_DNA-bd"/>
</dbReference>
<dbReference type="RefSeq" id="WP_133198690.1">
    <property type="nucleotide sequence ID" value="NZ_JBHUCW010000018.1"/>
</dbReference>
<evidence type="ECO:0000256" key="2">
    <source>
        <dbReference type="PROSITE-ProRule" id="PRU01091"/>
    </source>
</evidence>
<organism evidence="4 5">
    <name type="scientific">Paraburkholderia silviterrae</name>
    <dbReference type="NCBI Taxonomy" id="2528715"/>
    <lineage>
        <taxon>Bacteria</taxon>
        <taxon>Pseudomonadati</taxon>
        <taxon>Pseudomonadota</taxon>
        <taxon>Betaproteobacteria</taxon>
        <taxon>Burkholderiales</taxon>
        <taxon>Burkholderiaceae</taxon>
        <taxon>Paraburkholderia</taxon>
    </lineage>
</organism>
<dbReference type="Pfam" id="PF00486">
    <property type="entry name" value="Trans_reg_C"/>
    <property type="match status" value="1"/>
</dbReference>
<dbReference type="EMBL" id="SMRP01000023">
    <property type="protein sequence ID" value="TDG19236.1"/>
    <property type="molecule type" value="Genomic_DNA"/>
</dbReference>
<dbReference type="GO" id="GO:0006355">
    <property type="term" value="P:regulation of DNA-templated transcription"/>
    <property type="evidence" value="ECO:0007669"/>
    <property type="project" value="InterPro"/>
</dbReference>
<dbReference type="CDD" id="cd00383">
    <property type="entry name" value="trans_reg_C"/>
    <property type="match status" value="1"/>
</dbReference>
<keyword evidence="5" id="KW-1185">Reference proteome</keyword>